<keyword evidence="3" id="KW-1185">Reference proteome</keyword>
<dbReference type="InterPro" id="IPR023614">
    <property type="entry name" value="Porin_dom_sf"/>
</dbReference>
<dbReference type="AlphaFoldDB" id="A0A6I3KI01"/>
<protein>
    <submittedName>
        <fullName evidence="2">Porin</fullName>
    </submittedName>
</protein>
<sequence>MFGGVGKAGWATILVAGGLMLGTSVSAQAADLGGDCCADLEERIAELEATTARKGNRKVSLTISGYVDKAVMYWDDGGESNAYVVDNDFAQTRFWFTGKATIATGWTAGYRIEIGLDNASSDSVSQFQHNGAALGVFAGTGGAPSFFELRQSHWFIESEDYGKVSVGLLSGAQDDMYKWGNVGKAYSDAELHYNGRFFLKQGGVNNYTNLIWDNVANNLDNQRVNAVRYDTPKIFKVLVATASWGEDDIWDVGVRFDHKFGSTENIHVKAGISYTDDNQAGLGNPPRDEPNDLVGSFGISEAETGLYFYGAAGRREFDDQPVAFTDEATYYYGQVGINRKLIDLGSTNFHVDYGRYDDWGAGTGFDIGQAANIAAGVNPAGSTHTIVSSEVTRWGFGATQNLKAAEMDIYAVFNHYEADITATSGGVVAPLAIDDWWAATAGGRINF</sequence>
<keyword evidence="1" id="KW-0732">Signal</keyword>
<dbReference type="RefSeq" id="WP_154737890.1">
    <property type="nucleotide sequence ID" value="NZ_WMBQ01000001.1"/>
</dbReference>
<feature type="signal peptide" evidence="1">
    <location>
        <begin position="1"/>
        <end position="29"/>
    </location>
</feature>
<dbReference type="Proteomes" id="UP000440694">
    <property type="component" value="Unassembled WGS sequence"/>
</dbReference>
<evidence type="ECO:0000313" key="2">
    <source>
        <dbReference type="EMBL" id="MTD93342.1"/>
    </source>
</evidence>
<dbReference type="SUPFAM" id="SSF56935">
    <property type="entry name" value="Porins"/>
    <property type="match status" value="1"/>
</dbReference>
<evidence type="ECO:0000256" key="1">
    <source>
        <dbReference type="SAM" id="SignalP"/>
    </source>
</evidence>
<evidence type="ECO:0000313" key="3">
    <source>
        <dbReference type="Proteomes" id="UP000440694"/>
    </source>
</evidence>
<accession>A0A6I3KI01</accession>
<reference evidence="2 3" key="1">
    <citation type="submission" date="2019-11" db="EMBL/GenBank/DDBJ databases">
        <title>Identification of a novel strain.</title>
        <authorList>
            <person name="Xu Q."/>
            <person name="Wang G."/>
        </authorList>
    </citation>
    <scope>NUCLEOTIDE SEQUENCE [LARGE SCALE GENOMIC DNA]</scope>
    <source>
        <strain evidence="3">xq</strain>
    </source>
</reference>
<proteinExistence type="predicted"/>
<comment type="caution">
    <text evidence="2">The sequence shown here is derived from an EMBL/GenBank/DDBJ whole genome shotgun (WGS) entry which is preliminary data.</text>
</comment>
<name>A0A6I3KI01_9HYPH</name>
<feature type="chain" id="PRO_5026120484" evidence="1">
    <location>
        <begin position="30"/>
        <end position="447"/>
    </location>
</feature>
<dbReference type="Gene3D" id="2.40.160.10">
    <property type="entry name" value="Porin"/>
    <property type="match status" value="1"/>
</dbReference>
<dbReference type="EMBL" id="WMBQ01000001">
    <property type="protein sequence ID" value="MTD93342.1"/>
    <property type="molecule type" value="Genomic_DNA"/>
</dbReference>
<organism evidence="2 3">
    <name type="scientific">Hyphomicrobium album</name>
    <dbReference type="NCBI Taxonomy" id="2665159"/>
    <lineage>
        <taxon>Bacteria</taxon>
        <taxon>Pseudomonadati</taxon>
        <taxon>Pseudomonadota</taxon>
        <taxon>Alphaproteobacteria</taxon>
        <taxon>Hyphomicrobiales</taxon>
        <taxon>Hyphomicrobiaceae</taxon>
        <taxon>Hyphomicrobium</taxon>
    </lineage>
</organism>
<gene>
    <name evidence="2" type="ORF">GIW81_03210</name>
</gene>